<dbReference type="Gene3D" id="3.30.420.40">
    <property type="match status" value="2"/>
</dbReference>
<dbReference type="PANTHER" id="PTHR32432">
    <property type="entry name" value="CELL DIVISION PROTEIN FTSA-RELATED"/>
    <property type="match status" value="1"/>
</dbReference>
<keyword evidence="3 5" id="KW-0472">Membrane</keyword>
<dbReference type="AlphaFoldDB" id="A0A8J2Z4I4"/>
<sequence>MSEIVEKKILCAIDIGTSKVVALVAELNEDEQINIIGIGTQPSKGLKKGVIVNIDATVKAIQKAVQEAEDVCGFSIKEAYIGIAGSHIRSFDSHGVVAIESAEVSQRDLDRVIESAKAVPMPADQEILHILYQDFMIDNHNGIKEPLGMSGVRLEAKVHMVTASSSAVQNIKKCVNRCGIKVQDIVLEQLASSYAVLTDDEKELGVCLIDIGAGTTDVAVFIEGAIKYTSVIPIAGSQITSDIAHALRVATDTAERIKIQYGCSMSNLVKSDDAIEIPGLADRLARRVPLQTLAGVIEARTEELFGIVYEALDKNNLLEAISAGIVLTGGAAKMRGIAPLAEEIFKVPVRIGGPTNITGVQDVLHNPVHSTGVGLIKYSHMQIEEGQVVYEEDADSAGMWGKMKGWFGKHF</sequence>
<dbReference type="EMBL" id="BMJS01000011">
    <property type="protein sequence ID" value="GGF97134.1"/>
    <property type="molecule type" value="Genomic_DNA"/>
</dbReference>
<dbReference type="NCBIfam" id="TIGR01174">
    <property type="entry name" value="ftsA"/>
    <property type="match status" value="1"/>
</dbReference>
<evidence type="ECO:0000313" key="8">
    <source>
        <dbReference type="EMBL" id="GGF97134.1"/>
    </source>
</evidence>
<dbReference type="Pfam" id="PF02491">
    <property type="entry name" value="SHS2_FTSA"/>
    <property type="match status" value="1"/>
</dbReference>
<feature type="domain" description="SHS2" evidence="7">
    <location>
        <begin position="10"/>
        <end position="196"/>
    </location>
</feature>
<dbReference type="InterPro" id="IPR020823">
    <property type="entry name" value="Cell_div_FtsA"/>
</dbReference>
<reference evidence="8" key="2">
    <citation type="submission" date="2020-09" db="EMBL/GenBank/DDBJ databases">
        <authorList>
            <person name="Sun Q."/>
            <person name="Zhou Y."/>
        </authorList>
    </citation>
    <scope>NUCLEOTIDE SEQUENCE</scope>
    <source>
        <strain evidence="8">CGMCC 1.15758</strain>
    </source>
</reference>
<comment type="similarity">
    <text evidence="5 6">Belongs to the FtsA/MreB family.</text>
</comment>
<dbReference type="Gene3D" id="3.30.1490.110">
    <property type="match status" value="1"/>
</dbReference>
<dbReference type="RefSeq" id="WP_117002334.1">
    <property type="nucleotide sequence ID" value="NZ_BMJS01000011.1"/>
</dbReference>
<dbReference type="CDD" id="cd24048">
    <property type="entry name" value="ASKHA_NBD_FtsA"/>
    <property type="match status" value="1"/>
</dbReference>
<dbReference type="Proteomes" id="UP000636949">
    <property type="component" value="Unassembled WGS sequence"/>
</dbReference>
<dbReference type="Pfam" id="PF14450">
    <property type="entry name" value="FtsA"/>
    <property type="match status" value="2"/>
</dbReference>
<dbReference type="InterPro" id="IPR003494">
    <property type="entry name" value="SHS2_FtsA"/>
</dbReference>
<reference evidence="8" key="1">
    <citation type="journal article" date="2014" name="Int. J. Syst. Evol. Microbiol.">
        <title>Complete genome sequence of Corynebacterium casei LMG S-19264T (=DSM 44701T), isolated from a smear-ripened cheese.</title>
        <authorList>
            <consortium name="US DOE Joint Genome Institute (JGI-PGF)"/>
            <person name="Walter F."/>
            <person name="Albersmeier A."/>
            <person name="Kalinowski J."/>
            <person name="Ruckert C."/>
        </authorList>
    </citation>
    <scope>NUCLEOTIDE SEQUENCE</scope>
    <source>
        <strain evidence="8">CGMCC 1.15758</strain>
    </source>
</reference>
<proteinExistence type="inferred from homology"/>
<keyword evidence="4 5" id="KW-0131">Cell cycle</keyword>
<organism evidence="8 9">
    <name type="scientific">Cysteiniphilum litorale</name>
    <dbReference type="NCBI Taxonomy" id="2056700"/>
    <lineage>
        <taxon>Bacteria</taxon>
        <taxon>Pseudomonadati</taxon>
        <taxon>Pseudomonadota</taxon>
        <taxon>Gammaproteobacteria</taxon>
        <taxon>Thiotrichales</taxon>
        <taxon>Fastidiosibacteraceae</taxon>
        <taxon>Cysteiniphilum</taxon>
    </lineage>
</organism>
<keyword evidence="9" id="KW-1185">Reference proteome</keyword>
<evidence type="ECO:0000256" key="4">
    <source>
        <dbReference type="ARBA" id="ARBA00023306"/>
    </source>
</evidence>
<dbReference type="FunFam" id="3.30.1490.110:FF:000001">
    <property type="entry name" value="Cell division protein FtsA"/>
    <property type="match status" value="1"/>
</dbReference>
<evidence type="ECO:0000259" key="7">
    <source>
        <dbReference type="SMART" id="SM00842"/>
    </source>
</evidence>
<evidence type="ECO:0000313" key="9">
    <source>
        <dbReference type="Proteomes" id="UP000636949"/>
    </source>
</evidence>
<dbReference type="GO" id="GO:0032153">
    <property type="term" value="C:cell division site"/>
    <property type="evidence" value="ECO:0007669"/>
    <property type="project" value="UniProtKB-UniRule"/>
</dbReference>
<comment type="subcellular location">
    <subcellularLocation>
        <location evidence="5">Cell membrane</location>
        <topology evidence="5">Peripheral membrane protein</topology>
        <orientation evidence="5">Cytoplasmic side</orientation>
    </subcellularLocation>
    <text evidence="5">Localizes to the Z ring in an FtsZ-dependent manner. Targeted to the membrane through a conserved C-terminal amphipathic helix.</text>
</comment>
<dbReference type="PANTHER" id="PTHR32432:SF4">
    <property type="entry name" value="CELL DIVISION PROTEIN FTSA"/>
    <property type="match status" value="1"/>
</dbReference>
<dbReference type="OrthoDB" id="9810567at2"/>
<gene>
    <name evidence="5 8" type="primary">ftsA</name>
    <name evidence="8" type="ORF">GCM10010995_12970</name>
</gene>
<evidence type="ECO:0000256" key="1">
    <source>
        <dbReference type="ARBA" id="ARBA00022475"/>
    </source>
</evidence>
<protein>
    <recommendedName>
        <fullName evidence="5 6">Cell division protein FtsA</fullName>
    </recommendedName>
</protein>
<comment type="function">
    <text evidence="5 6">Cell division protein that is involved in the assembly of the Z ring. May serve as a membrane anchor for the Z ring.</text>
</comment>
<dbReference type="GO" id="GO:0043093">
    <property type="term" value="P:FtsZ-dependent cytokinesis"/>
    <property type="evidence" value="ECO:0007669"/>
    <property type="project" value="UniProtKB-UniRule"/>
</dbReference>
<comment type="caution">
    <text evidence="8">The sequence shown here is derived from an EMBL/GenBank/DDBJ whole genome shotgun (WGS) entry which is preliminary data.</text>
</comment>
<accession>A0A8J2Z4I4</accession>
<evidence type="ECO:0000256" key="2">
    <source>
        <dbReference type="ARBA" id="ARBA00022618"/>
    </source>
</evidence>
<evidence type="ECO:0000256" key="5">
    <source>
        <dbReference type="HAMAP-Rule" id="MF_02033"/>
    </source>
</evidence>
<keyword evidence="2 5" id="KW-0132">Cell division</keyword>
<dbReference type="SMART" id="SM00842">
    <property type="entry name" value="FtsA"/>
    <property type="match status" value="1"/>
</dbReference>
<evidence type="ECO:0000256" key="6">
    <source>
        <dbReference type="PIRNR" id="PIRNR003101"/>
    </source>
</evidence>
<dbReference type="GO" id="GO:0009898">
    <property type="term" value="C:cytoplasmic side of plasma membrane"/>
    <property type="evidence" value="ECO:0007669"/>
    <property type="project" value="UniProtKB-UniRule"/>
</dbReference>
<keyword evidence="1 5" id="KW-1003">Cell membrane</keyword>
<dbReference type="InterPro" id="IPR050696">
    <property type="entry name" value="FtsA/MreB"/>
</dbReference>
<dbReference type="HAMAP" id="MF_02033">
    <property type="entry name" value="FtsA"/>
    <property type="match status" value="1"/>
</dbReference>
<dbReference type="PIRSF" id="PIRSF003101">
    <property type="entry name" value="FtsA"/>
    <property type="match status" value="1"/>
</dbReference>
<comment type="subunit">
    <text evidence="5">Self-interacts. Interacts with FtsZ.</text>
</comment>
<dbReference type="SUPFAM" id="SSF53067">
    <property type="entry name" value="Actin-like ATPase domain"/>
    <property type="match status" value="2"/>
</dbReference>
<name>A0A8J2Z4I4_9GAMM</name>
<dbReference type="InterPro" id="IPR043129">
    <property type="entry name" value="ATPase_NBD"/>
</dbReference>
<evidence type="ECO:0000256" key="3">
    <source>
        <dbReference type="ARBA" id="ARBA00023136"/>
    </source>
</evidence>